<evidence type="ECO:0000313" key="9">
    <source>
        <dbReference type="Proteomes" id="UP001371224"/>
    </source>
</evidence>
<feature type="compositionally biased region" description="Polar residues" evidence="6">
    <location>
        <begin position="1"/>
        <end position="12"/>
    </location>
</feature>
<comment type="caution">
    <text evidence="8">The sequence shown here is derived from an EMBL/GenBank/DDBJ whole genome shotgun (WGS) entry which is preliminary data.</text>
</comment>
<keyword evidence="4 7" id="KW-1133">Transmembrane helix</keyword>
<dbReference type="RefSeq" id="WP_337332061.1">
    <property type="nucleotide sequence ID" value="NZ_JBBDGM010000006.1"/>
</dbReference>
<keyword evidence="2" id="KW-1003">Cell membrane</keyword>
<gene>
    <name evidence="8" type="ORF">WDU99_08705</name>
</gene>
<feature type="transmembrane region" description="Helical" evidence="7">
    <location>
        <begin position="278"/>
        <end position="299"/>
    </location>
</feature>
<evidence type="ECO:0000256" key="1">
    <source>
        <dbReference type="ARBA" id="ARBA00004651"/>
    </source>
</evidence>
<dbReference type="Pfam" id="PF03631">
    <property type="entry name" value="Virul_fac_BrkB"/>
    <property type="match status" value="1"/>
</dbReference>
<feature type="transmembrane region" description="Helical" evidence="7">
    <location>
        <begin position="156"/>
        <end position="177"/>
    </location>
</feature>
<dbReference type="PANTHER" id="PTHR30213">
    <property type="entry name" value="INNER MEMBRANE PROTEIN YHJD"/>
    <property type="match status" value="1"/>
</dbReference>
<keyword evidence="3 7" id="KW-0812">Transmembrane</keyword>
<dbReference type="EMBL" id="JBBDGM010000006">
    <property type="protein sequence ID" value="MEJ1088395.1"/>
    <property type="molecule type" value="Genomic_DNA"/>
</dbReference>
<name>A0ABU8LBK4_9MICO</name>
<keyword evidence="9" id="KW-1185">Reference proteome</keyword>
<evidence type="ECO:0000256" key="2">
    <source>
        <dbReference type="ARBA" id="ARBA00022475"/>
    </source>
</evidence>
<sequence length="420" mass="45706">MTESESAETTRGSARERRGLAARAAREEQDLRARWEATQESLRERFDVPIARATTLTRKTLALFPVRVWRNFLQHEGFLLAAGVSYQTLFATFAAVYVAFAVVGVWLGSDVAAVDALINVINDYIPGIIGENGIATREDVLTITTRNSVGLTITGAIALGTLIWTAIGAISFARRAVRGVFGIAPDRRNYILLKSLDLLAAIVFGAGLVLGTMLGTLGTWALSLVFEIIGMSESSALFGFIVRAVTVLILYGINTALLAGLFRFLTGTSLTWRRILPGALLGASATTLLQLGFGLFLSYSPTNPLLVTFTVFIVLLLWFRLIGIVLLVSASWIAVAASDKHVALIPQTEADRLAAEHKALLLAAQVRLRTAVDERETAPWYRRWAAERAVRDAQEELRQVEDATPPAPKKRGSVSVRTGR</sequence>
<dbReference type="Proteomes" id="UP001371224">
    <property type="component" value="Unassembled WGS sequence"/>
</dbReference>
<keyword evidence="5 7" id="KW-0472">Membrane</keyword>
<feature type="transmembrane region" description="Helical" evidence="7">
    <location>
        <begin position="77"/>
        <end position="107"/>
    </location>
</feature>
<feature type="compositionally biased region" description="Basic and acidic residues" evidence="6">
    <location>
        <begin position="13"/>
        <end position="27"/>
    </location>
</feature>
<evidence type="ECO:0000256" key="3">
    <source>
        <dbReference type="ARBA" id="ARBA00022692"/>
    </source>
</evidence>
<feature type="region of interest" description="Disordered" evidence="6">
    <location>
        <begin position="1"/>
        <end position="27"/>
    </location>
</feature>
<comment type="subcellular location">
    <subcellularLocation>
        <location evidence="1">Cell membrane</location>
        <topology evidence="1">Multi-pass membrane protein</topology>
    </subcellularLocation>
</comment>
<proteinExistence type="predicted"/>
<evidence type="ECO:0000256" key="6">
    <source>
        <dbReference type="SAM" id="MobiDB-lite"/>
    </source>
</evidence>
<feature type="transmembrane region" description="Helical" evidence="7">
    <location>
        <begin position="240"/>
        <end position="266"/>
    </location>
</feature>
<feature type="transmembrane region" description="Helical" evidence="7">
    <location>
        <begin position="305"/>
        <end position="335"/>
    </location>
</feature>
<feature type="region of interest" description="Disordered" evidence="6">
    <location>
        <begin position="395"/>
        <end position="420"/>
    </location>
</feature>
<dbReference type="PANTHER" id="PTHR30213:SF1">
    <property type="entry name" value="INNER MEMBRANE PROTEIN YHJD"/>
    <property type="match status" value="1"/>
</dbReference>
<feature type="transmembrane region" description="Helical" evidence="7">
    <location>
        <begin position="198"/>
        <end position="220"/>
    </location>
</feature>
<accession>A0ABU8LBK4</accession>
<reference evidence="8 9" key="1">
    <citation type="submission" date="2024-02" db="EMBL/GenBank/DDBJ databases">
        <authorList>
            <person name="Saticioglu I.B."/>
        </authorList>
    </citation>
    <scope>NUCLEOTIDE SEQUENCE [LARGE SCALE GENOMIC DNA]</scope>
    <source>
        <strain evidence="8 9">Mu-80</strain>
    </source>
</reference>
<evidence type="ECO:0000256" key="5">
    <source>
        <dbReference type="ARBA" id="ARBA00023136"/>
    </source>
</evidence>
<evidence type="ECO:0000256" key="4">
    <source>
        <dbReference type="ARBA" id="ARBA00022989"/>
    </source>
</evidence>
<dbReference type="InterPro" id="IPR017039">
    <property type="entry name" value="Virul_fac_BrkB"/>
</dbReference>
<organism evidence="8 9">
    <name type="scientific">Microbacterium bandirmense</name>
    <dbReference type="NCBI Taxonomy" id="3122050"/>
    <lineage>
        <taxon>Bacteria</taxon>
        <taxon>Bacillati</taxon>
        <taxon>Actinomycetota</taxon>
        <taxon>Actinomycetes</taxon>
        <taxon>Micrococcales</taxon>
        <taxon>Microbacteriaceae</taxon>
        <taxon>Microbacterium</taxon>
    </lineage>
</organism>
<protein>
    <submittedName>
        <fullName evidence="8">YhjD/YihY/BrkB family envelope integrity protein</fullName>
    </submittedName>
</protein>
<evidence type="ECO:0000256" key="7">
    <source>
        <dbReference type="SAM" id="Phobius"/>
    </source>
</evidence>
<evidence type="ECO:0000313" key="8">
    <source>
        <dbReference type="EMBL" id="MEJ1088395.1"/>
    </source>
</evidence>